<name>A0A918EWI8_9ACTN</name>
<feature type="region of interest" description="Disordered" evidence="1">
    <location>
        <begin position="1"/>
        <end position="23"/>
    </location>
</feature>
<comment type="caution">
    <text evidence="2">The sequence shown here is derived from an EMBL/GenBank/DDBJ whole genome shotgun (WGS) entry which is preliminary data.</text>
</comment>
<proteinExistence type="predicted"/>
<sequence length="114" mass="11857">MQRTGRHGMPGCRTRRSAHVTPSVADLVERSFTRSARDQLRVTDITEHSPGTARRDAVPVSLRRYGATLSPATPSIPPGRTTTAPPSASSISSTLGHTMGAASGFGALACCAAL</sequence>
<feature type="compositionally biased region" description="Low complexity" evidence="1">
    <location>
        <begin position="81"/>
        <end position="93"/>
    </location>
</feature>
<reference evidence="2" key="1">
    <citation type="journal article" date="2014" name="Int. J. Syst. Evol. Microbiol.">
        <title>Complete genome sequence of Corynebacterium casei LMG S-19264T (=DSM 44701T), isolated from a smear-ripened cheese.</title>
        <authorList>
            <consortium name="US DOE Joint Genome Institute (JGI-PGF)"/>
            <person name="Walter F."/>
            <person name="Albersmeier A."/>
            <person name="Kalinowski J."/>
            <person name="Ruckert C."/>
        </authorList>
    </citation>
    <scope>NUCLEOTIDE SEQUENCE</scope>
    <source>
        <strain evidence="2">JCM 3131</strain>
    </source>
</reference>
<gene>
    <name evidence="2" type="ORF">GCM10010145_47410</name>
</gene>
<dbReference type="EMBL" id="BMQK01000012">
    <property type="protein sequence ID" value="GGQ72330.1"/>
    <property type="molecule type" value="Genomic_DNA"/>
</dbReference>
<organism evidence="2 3">
    <name type="scientific">Streptomyces ruber</name>
    <dbReference type="NCBI Taxonomy" id="83378"/>
    <lineage>
        <taxon>Bacteria</taxon>
        <taxon>Bacillati</taxon>
        <taxon>Actinomycetota</taxon>
        <taxon>Actinomycetes</taxon>
        <taxon>Kitasatosporales</taxon>
        <taxon>Streptomycetaceae</taxon>
        <taxon>Streptomyces</taxon>
    </lineage>
</organism>
<evidence type="ECO:0000313" key="3">
    <source>
        <dbReference type="Proteomes" id="UP000620156"/>
    </source>
</evidence>
<protein>
    <submittedName>
        <fullName evidence="2">Uncharacterized protein</fullName>
    </submittedName>
</protein>
<dbReference type="Proteomes" id="UP000620156">
    <property type="component" value="Unassembled WGS sequence"/>
</dbReference>
<reference evidence="2" key="2">
    <citation type="submission" date="2020-09" db="EMBL/GenBank/DDBJ databases">
        <authorList>
            <person name="Sun Q."/>
            <person name="Ohkuma M."/>
        </authorList>
    </citation>
    <scope>NUCLEOTIDE SEQUENCE</scope>
    <source>
        <strain evidence="2">JCM 3131</strain>
    </source>
</reference>
<accession>A0A918EWI8</accession>
<evidence type="ECO:0000313" key="2">
    <source>
        <dbReference type="EMBL" id="GGQ72330.1"/>
    </source>
</evidence>
<dbReference type="AlphaFoldDB" id="A0A918EWI8"/>
<feature type="region of interest" description="Disordered" evidence="1">
    <location>
        <begin position="68"/>
        <end position="93"/>
    </location>
</feature>
<evidence type="ECO:0000256" key="1">
    <source>
        <dbReference type="SAM" id="MobiDB-lite"/>
    </source>
</evidence>
<keyword evidence="3" id="KW-1185">Reference proteome</keyword>